<dbReference type="InterPro" id="IPR018771">
    <property type="entry name" value="PocR_dom"/>
</dbReference>
<dbReference type="PANTHER" id="PTHR34220:SF11">
    <property type="entry name" value="SENSOR PROTEIN KINASE HPTS"/>
    <property type="match status" value="1"/>
</dbReference>
<dbReference type="InterPro" id="IPR014710">
    <property type="entry name" value="RmlC-like_jellyroll"/>
</dbReference>
<dbReference type="Pfam" id="PF07883">
    <property type="entry name" value="Cupin_2"/>
    <property type="match status" value="1"/>
</dbReference>
<keyword evidence="5" id="KW-0812">Transmembrane</keyword>
<dbReference type="Gene3D" id="2.60.120.10">
    <property type="entry name" value="Jelly Rolls"/>
    <property type="match status" value="1"/>
</dbReference>
<dbReference type="GO" id="GO:0005524">
    <property type="term" value="F:ATP binding"/>
    <property type="evidence" value="ECO:0007669"/>
    <property type="project" value="UniProtKB-KW"/>
</dbReference>
<feature type="coiled-coil region" evidence="12">
    <location>
        <begin position="284"/>
        <end position="311"/>
    </location>
</feature>
<accession>A0A1I7FQ63</accession>
<feature type="domain" description="Cupin type-2" evidence="14">
    <location>
        <begin position="29"/>
        <end position="95"/>
    </location>
</feature>
<dbReference type="InterPro" id="IPR013096">
    <property type="entry name" value="Cupin_2"/>
</dbReference>
<evidence type="ECO:0000256" key="10">
    <source>
        <dbReference type="ARBA" id="ARBA00023012"/>
    </source>
</evidence>
<dbReference type="GO" id="GO:0000155">
    <property type="term" value="F:phosphorelay sensor kinase activity"/>
    <property type="evidence" value="ECO:0007669"/>
    <property type="project" value="InterPro"/>
</dbReference>
<evidence type="ECO:0000259" key="15">
    <source>
        <dbReference type="Pfam" id="PF10114"/>
    </source>
</evidence>
<dbReference type="RefSeq" id="WP_090470080.1">
    <property type="nucleotide sequence ID" value="NZ_FOWF01000003.1"/>
</dbReference>
<dbReference type="InterPro" id="IPR036890">
    <property type="entry name" value="HATPase_C_sf"/>
</dbReference>
<keyword evidence="8" id="KW-0067">ATP-binding</keyword>
<dbReference type="OrthoDB" id="9809348at2"/>
<keyword evidence="17" id="KW-1185">Reference proteome</keyword>
<comment type="subcellular location">
    <subcellularLocation>
        <location evidence="1">Cell membrane</location>
        <topology evidence="1">Multi-pass membrane protein</topology>
    </subcellularLocation>
</comment>
<evidence type="ECO:0000259" key="14">
    <source>
        <dbReference type="Pfam" id="PF07883"/>
    </source>
</evidence>
<dbReference type="SUPFAM" id="SSF51182">
    <property type="entry name" value="RmlC-like cupins"/>
    <property type="match status" value="1"/>
</dbReference>
<evidence type="ECO:0000256" key="7">
    <source>
        <dbReference type="ARBA" id="ARBA00022777"/>
    </source>
</evidence>
<keyword evidence="3" id="KW-0597">Phosphoprotein</keyword>
<evidence type="ECO:0000256" key="1">
    <source>
        <dbReference type="ARBA" id="ARBA00004651"/>
    </source>
</evidence>
<dbReference type="SUPFAM" id="SSF55874">
    <property type="entry name" value="ATPase domain of HSP90 chaperone/DNA topoisomerase II/histidine kinase"/>
    <property type="match status" value="1"/>
</dbReference>
<dbReference type="EMBL" id="FPBT01000003">
    <property type="protein sequence ID" value="SFU38359.1"/>
    <property type="molecule type" value="Genomic_DNA"/>
</dbReference>
<dbReference type="Gene3D" id="3.30.565.10">
    <property type="entry name" value="Histidine kinase-like ATPase, C-terminal domain"/>
    <property type="match status" value="1"/>
</dbReference>
<dbReference type="Pfam" id="PF10114">
    <property type="entry name" value="PocR"/>
    <property type="match status" value="1"/>
</dbReference>
<proteinExistence type="predicted"/>
<organism evidence="16 17">
    <name type="scientific">Eubacterium pyruvativorans</name>
    <dbReference type="NCBI Taxonomy" id="155865"/>
    <lineage>
        <taxon>Bacteria</taxon>
        <taxon>Bacillati</taxon>
        <taxon>Bacillota</taxon>
        <taxon>Clostridia</taxon>
        <taxon>Eubacteriales</taxon>
        <taxon>Eubacteriaceae</taxon>
        <taxon>Eubacterium</taxon>
    </lineage>
</organism>
<evidence type="ECO:0000256" key="12">
    <source>
        <dbReference type="SAM" id="Coils"/>
    </source>
</evidence>
<evidence type="ECO:0000256" key="6">
    <source>
        <dbReference type="ARBA" id="ARBA00022741"/>
    </source>
</evidence>
<evidence type="ECO:0000256" key="5">
    <source>
        <dbReference type="ARBA" id="ARBA00022692"/>
    </source>
</evidence>
<reference evidence="16 17" key="1">
    <citation type="submission" date="2016-10" db="EMBL/GenBank/DDBJ databases">
        <authorList>
            <person name="de Groot N.N."/>
        </authorList>
    </citation>
    <scope>NUCLEOTIDE SEQUENCE [LARGE SCALE GENOMIC DNA]</scope>
    <source>
        <strain evidence="16 17">KHGC13</strain>
    </source>
</reference>
<keyword evidence="11" id="KW-0472">Membrane</keyword>
<evidence type="ECO:0000256" key="4">
    <source>
        <dbReference type="ARBA" id="ARBA00022679"/>
    </source>
</evidence>
<keyword evidence="9" id="KW-1133">Transmembrane helix</keyword>
<evidence type="ECO:0000256" key="11">
    <source>
        <dbReference type="ARBA" id="ARBA00023136"/>
    </source>
</evidence>
<keyword evidence="7" id="KW-0418">Kinase</keyword>
<dbReference type="STRING" id="155865.SAMN05216515_10375"/>
<keyword evidence="10" id="KW-0902">Two-component regulatory system</keyword>
<dbReference type="InterPro" id="IPR011051">
    <property type="entry name" value="RmlC_Cupin_sf"/>
</dbReference>
<dbReference type="InterPro" id="IPR010559">
    <property type="entry name" value="Sig_transdc_His_kin_internal"/>
</dbReference>
<dbReference type="Pfam" id="PF06580">
    <property type="entry name" value="His_kinase"/>
    <property type="match status" value="1"/>
</dbReference>
<dbReference type="PANTHER" id="PTHR34220">
    <property type="entry name" value="SENSOR HISTIDINE KINASE YPDA"/>
    <property type="match status" value="1"/>
</dbReference>
<keyword evidence="4" id="KW-0808">Transferase</keyword>
<keyword evidence="12" id="KW-0175">Coiled coil</keyword>
<dbReference type="GO" id="GO:0005886">
    <property type="term" value="C:plasma membrane"/>
    <property type="evidence" value="ECO:0007669"/>
    <property type="project" value="UniProtKB-SubCell"/>
</dbReference>
<name>A0A1I7FQ63_9FIRM</name>
<evidence type="ECO:0000256" key="9">
    <source>
        <dbReference type="ARBA" id="ARBA00022989"/>
    </source>
</evidence>
<evidence type="ECO:0000313" key="17">
    <source>
        <dbReference type="Proteomes" id="UP000198817"/>
    </source>
</evidence>
<feature type="domain" description="PocR" evidence="15">
    <location>
        <begin position="148"/>
        <end position="233"/>
    </location>
</feature>
<dbReference type="AlphaFoldDB" id="A0A1I7FQ63"/>
<evidence type="ECO:0000256" key="3">
    <source>
        <dbReference type="ARBA" id="ARBA00022553"/>
    </source>
</evidence>
<keyword evidence="6" id="KW-0547">Nucleotide-binding</keyword>
<evidence type="ECO:0000256" key="8">
    <source>
        <dbReference type="ARBA" id="ARBA00022840"/>
    </source>
</evidence>
<keyword evidence="2" id="KW-1003">Cell membrane</keyword>
<evidence type="ECO:0000256" key="2">
    <source>
        <dbReference type="ARBA" id="ARBA00022475"/>
    </source>
</evidence>
<protein>
    <submittedName>
        <fullName evidence="16">PocR sensory domain-containing protein</fullName>
    </submittedName>
</protein>
<evidence type="ECO:0000313" key="16">
    <source>
        <dbReference type="EMBL" id="SFU38359.1"/>
    </source>
</evidence>
<sequence length="502" mass="57100">MRQETEWGYIDWEYLPEKDEENRWMSVGITTILPGSTQSPHVHYGHEQFLYVLEGTGISRINGEEARIHPGMYRAIRPNSIHEVINTGEIPLREILISVPVPLQVSPGPTGPVSWQAYDPGQDDRLRHLLYNAVSELKPRLLNDICIPFCLYDKKKQIVLHNASYPELCHKCCNPAFHPEACACYSASLTNAAPEENHYVFTCSKQMKCYLMPIRLGDRMIGVLRGGQHYSSPNPAGGQSENYDTPRSTEQGILHVMEQIQNSIQSYCMMCSSISKLEDQKHLLNASAQENTALKKNLNEVQEKITNLKINHHFLFNTLNSMAAMALTGDRYDLYTSIVNLSKMFRYTMVTDMKMVSLKREIEYLQTYLSLQKLRYGDGLRIEYNIDDHCLNTPVPFNFLQPIVENAFTHGFMSYDYEKYVCINVAPKQENICIEVINNGIPPGLAELKQIREGWASHSGHGLSLIYDKLQYSFAGQFSMDIRILKGGKTCILLQIPITTGS</sequence>
<dbReference type="InterPro" id="IPR050640">
    <property type="entry name" value="Bact_2-comp_sensor_kinase"/>
</dbReference>
<feature type="domain" description="Signal transduction histidine kinase internal region" evidence="13">
    <location>
        <begin position="306"/>
        <end position="379"/>
    </location>
</feature>
<gene>
    <name evidence="16" type="ORF">SAMN05216508_10375</name>
</gene>
<evidence type="ECO:0000259" key="13">
    <source>
        <dbReference type="Pfam" id="PF06580"/>
    </source>
</evidence>
<dbReference type="Proteomes" id="UP000198817">
    <property type="component" value="Unassembled WGS sequence"/>
</dbReference>